<evidence type="ECO:0000256" key="2">
    <source>
        <dbReference type="SAM" id="Phobius"/>
    </source>
</evidence>
<evidence type="ECO:0000256" key="1">
    <source>
        <dbReference type="SAM" id="MobiDB-lite"/>
    </source>
</evidence>
<dbReference type="Proteomes" id="UP000609879">
    <property type="component" value="Unassembled WGS sequence"/>
</dbReference>
<comment type="caution">
    <text evidence="3">The sequence shown here is derived from an EMBL/GenBank/DDBJ whole genome shotgun (WGS) entry which is preliminary data.</text>
</comment>
<dbReference type="EMBL" id="BOMI01000005">
    <property type="protein sequence ID" value="GID71754.1"/>
    <property type="molecule type" value="Genomic_DNA"/>
</dbReference>
<accession>A0ABQ3XVI2</accession>
<protein>
    <submittedName>
        <fullName evidence="3">Uncharacterized protein</fullName>
    </submittedName>
</protein>
<dbReference type="RefSeq" id="WP_203759738.1">
    <property type="nucleotide sequence ID" value="NZ_BAAABO010000004.1"/>
</dbReference>
<evidence type="ECO:0000313" key="4">
    <source>
        <dbReference type="Proteomes" id="UP000609879"/>
    </source>
</evidence>
<reference evidence="3 4" key="1">
    <citation type="submission" date="2021-01" db="EMBL/GenBank/DDBJ databases">
        <title>Whole genome shotgun sequence of Actinoplanes deccanensis NBRC 13994.</title>
        <authorList>
            <person name="Komaki H."/>
            <person name="Tamura T."/>
        </authorList>
    </citation>
    <scope>NUCLEOTIDE SEQUENCE [LARGE SCALE GENOMIC DNA]</scope>
    <source>
        <strain evidence="3 4">NBRC 13994</strain>
    </source>
</reference>
<keyword evidence="4" id="KW-1185">Reference proteome</keyword>
<gene>
    <name evidence="3" type="ORF">Ade02nite_03950</name>
</gene>
<feature type="region of interest" description="Disordered" evidence="1">
    <location>
        <begin position="63"/>
        <end position="89"/>
    </location>
</feature>
<name>A0ABQ3XVI2_9ACTN</name>
<feature type="compositionally biased region" description="Polar residues" evidence="1">
    <location>
        <begin position="68"/>
        <end position="78"/>
    </location>
</feature>
<organism evidence="3 4">
    <name type="scientific">Paractinoplanes deccanensis</name>
    <dbReference type="NCBI Taxonomy" id="113561"/>
    <lineage>
        <taxon>Bacteria</taxon>
        <taxon>Bacillati</taxon>
        <taxon>Actinomycetota</taxon>
        <taxon>Actinomycetes</taxon>
        <taxon>Micromonosporales</taxon>
        <taxon>Micromonosporaceae</taxon>
        <taxon>Paractinoplanes</taxon>
    </lineage>
</organism>
<evidence type="ECO:0000313" key="3">
    <source>
        <dbReference type="EMBL" id="GID71754.1"/>
    </source>
</evidence>
<proteinExistence type="predicted"/>
<keyword evidence="2" id="KW-0472">Membrane</keyword>
<keyword evidence="2" id="KW-0812">Transmembrane</keyword>
<sequence length="114" mass="11814">MKVLARNADGLWVHWHVRRVRGAVDSGGGWSMPDAPGDLGLVVVAVFLLALVATLVLAMVPRRRGDDSQTAGRRSSPLTGAGEGWHASGASRAFGVGTLLEGMKPVISDGLTAA</sequence>
<keyword evidence="2" id="KW-1133">Transmembrane helix</keyword>
<feature type="transmembrane region" description="Helical" evidence="2">
    <location>
        <begin position="39"/>
        <end position="60"/>
    </location>
</feature>